<proteinExistence type="predicted"/>
<sequence length="223" mass="25977">MSFEAGKLPQGAEGLDPALWTAHHGGQLQDIGNGYNFYSSGSVVWVDNLNRDYMSPFDFDDFAKKLGYQERVGYYYRMPDGVNGLEKASNKEDIQNEIGPEEEEFDEYNSEDLRILDGNSSSDEEPNSVNRRRMKKKLPKFKQFRRETDIRTTEFHLGMVFANAKEFKEAVKWHFVNHCRSYKFKINDWYKVKAVCKAEPCPWSVYTSSMTCLTDIPLYMLKH</sequence>
<dbReference type="Pfam" id="PF03108">
    <property type="entry name" value="DBD_Tnp_Mut"/>
    <property type="match status" value="1"/>
</dbReference>
<dbReference type="Proteomes" id="UP001054821">
    <property type="component" value="Chromosome 8"/>
</dbReference>
<evidence type="ECO:0000313" key="4">
    <source>
        <dbReference type="Proteomes" id="UP001054821"/>
    </source>
</evidence>
<feature type="domain" description="Transposase MuDR plant" evidence="1">
    <location>
        <begin position="155"/>
        <end position="208"/>
    </location>
</feature>
<keyword evidence="4" id="KW-1185">Reference proteome</keyword>
<dbReference type="EMBL" id="JAJFAZ020000008">
    <property type="protein sequence ID" value="KAI5314197.1"/>
    <property type="molecule type" value="Genomic_DNA"/>
</dbReference>
<evidence type="ECO:0008006" key="5">
    <source>
        <dbReference type="Google" id="ProtNLM"/>
    </source>
</evidence>
<dbReference type="AlphaFoldDB" id="A0AAD4YL69"/>
<evidence type="ECO:0000259" key="1">
    <source>
        <dbReference type="Pfam" id="PF03108"/>
    </source>
</evidence>
<dbReference type="InterPro" id="IPR004332">
    <property type="entry name" value="Transposase_MuDR"/>
</dbReference>
<evidence type="ECO:0000313" key="3">
    <source>
        <dbReference type="EMBL" id="KAI5314197.1"/>
    </source>
</evidence>
<protein>
    <recommendedName>
        <fullName evidence="5">Transposase MuDR plant domain-containing protein</fullName>
    </recommendedName>
</protein>
<gene>
    <name evidence="3" type="ORF">L3X38_043373</name>
</gene>
<dbReference type="InterPro" id="IPR058594">
    <property type="entry name" value="PB1-like_dom_pln"/>
</dbReference>
<reference evidence="3 4" key="1">
    <citation type="journal article" date="2022" name="G3 (Bethesda)">
        <title>Whole-genome sequence and methylome profiling of the almond [Prunus dulcis (Mill.) D.A. Webb] cultivar 'Nonpareil'.</title>
        <authorList>
            <person name="D'Amico-Willman K.M."/>
            <person name="Ouma W.Z."/>
            <person name="Meulia T."/>
            <person name="Sideli G.M."/>
            <person name="Gradziel T.M."/>
            <person name="Fresnedo-Ramirez J."/>
        </authorList>
    </citation>
    <scope>NUCLEOTIDE SEQUENCE [LARGE SCALE GENOMIC DNA]</scope>
    <source>
        <strain evidence="3">Clone GOH B32 T37-40</strain>
    </source>
</reference>
<organism evidence="3 4">
    <name type="scientific">Prunus dulcis</name>
    <name type="common">Almond</name>
    <name type="synonym">Amygdalus dulcis</name>
    <dbReference type="NCBI Taxonomy" id="3755"/>
    <lineage>
        <taxon>Eukaryota</taxon>
        <taxon>Viridiplantae</taxon>
        <taxon>Streptophyta</taxon>
        <taxon>Embryophyta</taxon>
        <taxon>Tracheophyta</taxon>
        <taxon>Spermatophyta</taxon>
        <taxon>Magnoliopsida</taxon>
        <taxon>eudicotyledons</taxon>
        <taxon>Gunneridae</taxon>
        <taxon>Pentapetalae</taxon>
        <taxon>rosids</taxon>
        <taxon>fabids</taxon>
        <taxon>Rosales</taxon>
        <taxon>Rosaceae</taxon>
        <taxon>Amygdaloideae</taxon>
        <taxon>Amygdaleae</taxon>
        <taxon>Prunus</taxon>
    </lineage>
</organism>
<name>A0AAD4YL69_PRUDU</name>
<feature type="domain" description="PB1-like" evidence="2">
    <location>
        <begin position="22"/>
        <end position="96"/>
    </location>
</feature>
<accession>A0AAD4YL69</accession>
<comment type="caution">
    <text evidence="3">The sequence shown here is derived from an EMBL/GenBank/DDBJ whole genome shotgun (WGS) entry which is preliminary data.</text>
</comment>
<dbReference type="Pfam" id="PF26130">
    <property type="entry name" value="PB1-like"/>
    <property type="match status" value="1"/>
</dbReference>
<evidence type="ECO:0000259" key="2">
    <source>
        <dbReference type="Pfam" id="PF26130"/>
    </source>
</evidence>